<feature type="compositionally biased region" description="Acidic residues" evidence="1">
    <location>
        <begin position="22"/>
        <end position="31"/>
    </location>
</feature>
<reference evidence="3" key="3">
    <citation type="submission" date="2025-09" db="UniProtKB">
        <authorList>
            <consortium name="Ensembl"/>
        </authorList>
    </citation>
    <scope>IDENTIFICATION</scope>
</reference>
<reference evidence="3 4" key="1">
    <citation type="submission" date="2009-03" db="EMBL/GenBank/DDBJ databases">
        <authorList>
            <person name="Warren W."/>
            <person name="Ye L."/>
            <person name="Minx P."/>
            <person name="Worley K."/>
            <person name="Gibbs R."/>
            <person name="Wilson R.K."/>
        </authorList>
    </citation>
    <scope>NUCLEOTIDE SEQUENCE [LARGE SCALE GENOMIC DNA]</scope>
</reference>
<keyword evidence="2" id="KW-0812">Transmembrane</keyword>
<evidence type="ECO:0000313" key="3">
    <source>
        <dbReference type="Ensembl" id="ENSCJAP00000088601.1"/>
    </source>
</evidence>
<feature type="transmembrane region" description="Helical" evidence="2">
    <location>
        <begin position="115"/>
        <end position="134"/>
    </location>
</feature>
<reference evidence="3" key="2">
    <citation type="submission" date="2025-08" db="UniProtKB">
        <authorList>
            <consortium name="Ensembl"/>
        </authorList>
    </citation>
    <scope>IDENTIFICATION</scope>
</reference>
<dbReference type="PANTHER" id="PTHR46464">
    <property type="entry name" value="ANK_REP_REGION DOMAIN-CONTAINING PROTEIN"/>
    <property type="match status" value="1"/>
</dbReference>
<dbReference type="InterPro" id="IPR043379">
    <property type="entry name" value="ANKAR"/>
</dbReference>
<evidence type="ECO:0000256" key="1">
    <source>
        <dbReference type="SAM" id="MobiDB-lite"/>
    </source>
</evidence>
<name>A0A8I4A2B8_CALJA</name>
<keyword evidence="4" id="KW-1185">Reference proteome</keyword>
<proteinExistence type="predicted"/>
<keyword evidence="2" id="KW-1133">Transmembrane helix</keyword>
<feature type="region of interest" description="Disordered" evidence="1">
    <location>
        <begin position="1"/>
        <end position="35"/>
    </location>
</feature>
<keyword evidence="2" id="KW-0472">Membrane</keyword>
<dbReference type="PANTHER" id="PTHR46464:SF1">
    <property type="entry name" value="ANKYRIN AND ARMADILLO REPEAT-CONTAINING PROTEIN"/>
    <property type="match status" value="1"/>
</dbReference>
<dbReference type="AlphaFoldDB" id="A0A8I4A2B8"/>
<sequence>MQQIIGRGSTDITKDPDFNGIYDEDLNEDPTYDPSSPEETALFMKYAENIVLKLTFSTTQVQQHEHVFIFETDYWLTNAIRYNQDDLDICTYQRLQQRLYLQKKIIQKHLEKKEYIRRGIGYLKLICFLIPFLLRLKKKMKVPYLNSLLQPFSGK</sequence>
<evidence type="ECO:0000313" key="4">
    <source>
        <dbReference type="Proteomes" id="UP000008225"/>
    </source>
</evidence>
<dbReference type="Proteomes" id="UP000008225">
    <property type="component" value="Chromosome 6"/>
</dbReference>
<protein>
    <submittedName>
        <fullName evidence="3">Uncharacterized protein</fullName>
    </submittedName>
</protein>
<dbReference type="GeneTree" id="ENSGT00680000100065"/>
<accession>A0A8I4A2B8</accession>
<evidence type="ECO:0000256" key="2">
    <source>
        <dbReference type="SAM" id="Phobius"/>
    </source>
</evidence>
<dbReference type="Ensembl" id="ENSCJAT00000142455.1">
    <property type="protein sequence ID" value="ENSCJAP00000088601.1"/>
    <property type="gene ID" value="ENSCJAG00000086335.1"/>
</dbReference>
<dbReference type="OMA" id="HVFIFET"/>
<organism evidence="3 4">
    <name type="scientific">Callithrix jacchus</name>
    <name type="common">White-tufted-ear marmoset</name>
    <name type="synonym">Simia Jacchus</name>
    <dbReference type="NCBI Taxonomy" id="9483"/>
    <lineage>
        <taxon>Eukaryota</taxon>
        <taxon>Metazoa</taxon>
        <taxon>Chordata</taxon>
        <taxon>Craniata</taxon>
        <taxon>Vertebrata</taxon>
        <taxon>Euteleostomi</taxon>
        <taxon>Mammalia</taxon>
        <taxon>Eutheria</taxon>
        <taxon>Euarchontoglires</taxon>
        <taxon>Primates</taxon>
        <taxon>Haplorrhini</taxon>
        <taxon>Platyrrhini</taxon>
        <taxon>Cebidae</taxon>
        <taxon>Callitrichinae</taxon>
        <taxon>Callithrix</taxon>
        <taxon>Callithrix</taxon>
    </lineage>
</organism>